<dbReference type="PANTHER" id="PTHR38248">
    <property type="entry name" value="FUNK1 6"/>
    <property type="match status" value="1"/>
</dbReference>
<feature type="region of interest" description="Disordered" evidence="1">
    <location>
        <begin position="1"/>
        <end position="23"/>
    </location>
</feature>
<dbReference type="GO" id="GO:0005524">
    <property type="term" value="F:ATP binding"/>
    <property type="evidence" value="ECO:0007669"/>
    <property type="project" value="InterPro"/>
</dbReference>
<evidence type="ECO:0000313" key="4">
    <source>
        <dbReference type="Proteomes" id="UP000467700"/>
    </source>
</evidence>
<feature type="domain" description="Protein kinase" evidence="2">
    <location>
        <begin position="301"/>
        <end position="662"/>
    </location>
</feature>
<name>A0A8S0WRP9_CYCAE</name>
<feature type="region of interest" description="Disordered" evidence="1">
    <location>
        <begin position="686"/>
        <end position="720"/>
    </location>
</feature>
<dbReference type="PROSITE" id="PS00109">
    <property type="entry name" value="PROTEIN_KINASE_TYR"/>
    <property type="match status" value="1"/>
</dbReference>
<dbReference type="Gene3D" id="1.10.510.10">
    <property type="entry name" value="Transferase(Phosphotransferase) domain 1"/>
    <property type="match status" value="1"/>
</dbReference>
<organism evidence="3 4">
    <name type="scientific">Cyclocybe aegerita</name>
    <name type="common">Black poplar mushroom</name>
    <name type="synonym">Agrocybe aegerita</name>
    <dbReference type="NCBI Taxonomy" id="1973307"/>
    <lineage>
        <taxon>Eukaryota</taxon>
        <taxon>Fungi</taxon>
        <taxon>Dikarya</taxon>
        <taxon>Basidiomycota</taxon>
        <taxon>Agaricomycotina</taxon>
        <taxon>Agaricomycetes</taxon>
        <taxon>Agaricomycetidae</taxon>
        <taxon>Agaricales</taxon>
        <taxon>Agaricineae</taxon>
        <taxon>Bolbitiaceae</taxon>
        <taxon>Cyclocybe</taxon>
    </lineage>
</organism>
<dbReference type="SUPFAM" id="SSF56112">
    <property type="entry name" value="Protein kinase-like (PK-like)"/>
    <property type="match status" value="1"/>
</dbReference>
<evidence type="ECO:0000313" key="3">
    <source>
        <dbReference type="EMBL" id="CAA7269107.1"/>
    </source>
</evidence>
<evidence type="ECO:0000259" key="2">
    <source>
        <dbReference type="PROSITE" id="PS50011"/>
    </source>
</evidence>
<dbReference type="InterPro" id="IPR040976">
    <property type="entry name" value="Pkinase_fungal"/>
</dbReference>
<dbReference type="Pfam" id="PF17667">
    <property type="entry name" value="Pkinase_fungal"/>
    <property type="match status" value="1"/>
</dbReference>
<dbReference type="InterPro" id="IPR000719">
    <property type="entry name" value="Prot_kinase_dom"/>
</dbReference>
<accession>A0A8S0WRP9</accession>
<dbReference type="GO" id="GO:0004672">
    <property type="term" value="F:protein kinase activity"/>
    <property type="evidence" value="ECO:0007669"/>
    <property type="project" value="InterPro"/>
</dbReference>
<proteinExistence type="predicted"/>
<gene>
    <name evidence="3" type="ORF">AAE3_LOCUS11348</name>
</gene>
<keyword evidence="4" id="KW-1185">Reference proteome</keyword>
<dbReference type="PANTHER" id="PTHR38248:SF2">
    <property type="entry name" value="FUNK1 11"/>
    <property type="match status" value="1"/>
</dbReference>
<dbReference type="InterPro" id="IPR011009">
    <property type="entry name" value="Kinase-like_dom_sf"/>
</dbReference>
<dbReference type="AlphaFoldDB" id="A0A8S0WRP9"/>
<dbReference type="OrthoDB" id="5592585at2759"/>
<dbReference type="EMBL" id="CACVBS010000074">
    <property type="protein sequence ID" value="CAA7269107.1"/>
    <property type="molecule type" value="Genomic_DNA"/>
</dbReference>
<evidence type="ECO:0000256" key="1">
    <source>
        <dbReference type="SAM" id="MobiDB-lite"/>
    </source>
</evidence>
<dbReference type="InterPro" id="IPR008266">
    <property type="entry name" value="Tyr_kinase_AS"/>
</dbReference>
<protein>
    <recommendedName>
        <fullName evidence="2">Protein kinase domain-containing protein</fullName>
    </recommendedName>
</protein>
<reference evidence="3 4" key="1">
    <citation type="submission" date="2020-01" db="EMBL/GenBank/DDBJ databases">
        <authorList>
            <person name="Gupta K D."/>
        </authorList>
    </citation>
    <scope>NUCLEOTIDE SEQUENCE [LARGE SCALE GENOMIC DNA]</scope>
</reference>
<dbReference type="PROSITE" id="PS50011">
    <property type="entry name" value="PROTEIN_KINASE_DOM"/>
    <property type="match status" value="1"/>
</dbReference>
<sequence>MEYPNVLPPSNASGTPVSQRLGRFPVHDRLPDRDEIYDRMEKEERHHWVGPMSKEEFFSKYMHLDADVELPTIPKDYFNGVPKGGLEVDMYEPLINLIHRANLGNSTFEFINTSAHADPNSLFYKKIQPDISTHHTKDEEDRDPDQKNRTAFYKQQLPFELKTGKLSPFLDPPKDCTDEQRLKHPFENVSQDARDLRGQMATVLAEMSARQFRTHAFMVFMNETEVRFLRTDRTATIVTEAINYRTDSDVVAEFLARFSHMTDAQRGVDETVKPAKPKDIEEARQLLQHYQKEPERFLPWVAIQVPTLDGSVREVIAREPMSEPDSLTGRSTRAFPVYDLREKKVMFLKDTWRADLPGMDRETEILRLLNEAGVEHVPKLVDGGDVHGEYHNTQSHLSEEAPWRAGPLAPLVPRAHHRFLEDFLGIDLARFRKPKELFQVVADAFEAHCQALHKCGILHRDVSVNNIMIGAGGRGVLNDWDMAKRVGIPGQTPPPPPPEALKRHCYRTGTWYFLSALMLINPIKIHTLQDDIESFFYVIFYYGLHFLHHNLDDEEVQRIISKVFQESSYDHVLRQFTGGDGKRAMIMHRRYITQRFTFTDNPALSHWFDDARKALASYHKWVDSVEEFRLAELDAKAKGYPIDEDDRPAPPESLKLASHSYFRQLFISGLARNDWSSKRLGVLDGVDAQPPARTRGSLKRPRPADVDDFPDSPSKRPNSSSIKFRIFAKSI</sequence>
<comment type="caution">
    <text evidence="3">The sequence shown here is derived from an EMBL/GenBank/DDBJ whole genome shotgun (WGS) entry which is preliminary data.</text>
</comment>
<dbReference type="Proteomes" id="UP000467700">
    <property type="component" value="Unassembled WGS sequence"/>
</dbReference>
<feature type="compositionally biased region" description="Polar residues" evidence="1">
    <location>
        <begin position="8"/>
        <end position="18"/>
    </location>
</feature>